<keyword evidence="3" id="KW-1185">Reference proteome</keyword>
<keyword evidence="1" id="KW-0732">Signal</keyword>
<proteinExistence type="predicted"/>
<comment type="caution">
    <text evidence="2">The sequence shown here is derived from an EMBL/GenBank/DDBJ whole genome shotgun (WGS) entry which is preliminary data.</text>
</comment>
<reference evidence="3" key="1">
    <citation type="journal article" date="2019" name="Int. J. Syst. Evol. Microbiol.">
        <title>The Global Catalogue of Microorganisms (GCM) 10K type strain sequencing project: providing services to taxonomists for standard genome sequencing and annotation.</title>
        <authorList>
            <consortium name="The Broad Institute Genomics Platform"/>
            <consortium name="The Broad Institute Genome Sequencing Center for Infectious Disease"/>
            <person name="Wu L."/>
            <person name="Ma J."/>
        </authorList>
    </citation>
    <scope>NUCLEOTIDE SEQUENCE [LARGE SCALE GENOMIC DNA]</scope>
    <source>
        <strain evidence="3">JCM 16924</strain>
    </source>
</reference>
<dbReference type="InterPro" id="IPR006311">
    <property type="entry name" value="TAT_signal"/>
</dbReference>
<dbReference type="PROSITE" id="PS51318">
    <property type="entry name" value="TAT"/>
    <property type="match status" value="1"/>
</dbReference>
<dbReference type="RefSeq" id="WP_329334328.1">
    <property type="nucleotide sequence ID" value="NZ_BAAAZX010000003.1"/>
</dbReference>
<gene>
    <name evidence="2" type="ORF">GCM10022232_14610</name>
</gene>
<protein>
    <submittedName>
        <fullName evidence="2">Uncharacterized protein</fullName>
    </submittedName>
</protein>
<accession>A0ABP7QIZ9</accession>
<dbReference type="Proteomes" id="UP001500456">
    <property type="component" value="Unassembled WGS sequence"/>
</dbReference>
<evidence type="ECO:0000313" key="2">
    <source>
        <dbReference type="EMBL" id="GAA3983212.1"/>
    </source>
</evidence>
<sequence>MSRRSFTTLLATSGAAAVLALTPASAQAAPFQGGNYGAYGMEGQYPTISSCSGTFGQVGATRYAEGMALKYFYSSKCGSFARIENSRANCAAVLERSNSGAGRADGWVSETVDPGITYAYTKIGNNLNGRVSRALLACDGHVLAQTGWY</sequence>
<evidence type="ECO:0000256" key="1">
    <source>
        <dbReference type="SAM" id="SignalP"/>
    </source>
</evidence>
<feature type="chain" id="PRO_5046495462" evidence="1">
    <location>
        <begin position="29"/>
        <end position="149"/>
    </location>
</feature>
<organism evidence="2 3">
    <name type="scientific">Streptomyces plumbiresistens</name>
    <dbReference type="NCBI Taxonomy" id="511811"/>
    <lineage>
        <taxon>Bacteria</taxon>
        <taxon>Bacillati</taxon>
        <taxon>Actinomycetota</taxon>
        <taxon>Actinomycetes</taxon>
        <taxon>Kitasatosporales</taxon>
        <taxon>Streptomycetaceae</taxon>
        <taxon>Streptomyces</taxon>
    </lineage>
</organism>
<evidence type="ECO:0000313" key="3">
    <source>
        <dbReference type="Proteomes" id="UP001500456"/>
    </source>
</evidence>
<name>A0ABP7QIZ9_9ACTN</name>
<feature type="signal peptide" evidence="1">
    <location>
        <begin position="1"/>
        <end position="28"/>
    </location>
</feature>
<dbReference type="EMBL" id="BAAAZX010000003">
    <property type="protein sequence ID" value="GAA3983212.1"/>
    <property type="molecule type" value="Genomic_DNA"/>
</dbReference>